<dbReference type="Proteomes" id="UP000301309">
    <property type="component" value="Unassembled WGS sequence"/>
</dbReference>
<feature type="region of interest" description="Disordered" evidence="1">
    <location>
        <begin position="118"/>
        <end position="138"/>
    </location>
</feature>
<dbReference type="EMBL" id="BJHW01000001">
    <property type="protein sequence ID" value="GDY51839.1"/>
    <property type="molecule type" value="Genomic_DNA"/>
</dbReference>
<reference evidence="2 3" key="1">
    <citation type="journal article" date="2020" name="Int. J. Syst. Evol. Microbiol.">
        <title>Reclassification of Streptomyces castelarensis and Streptomyces sporoclivatus as later heterotypic synonyms of Streptomyces antimycoticus.</title>
        <authorList>
            <person name="Komaki H."/>
            <person name="Tamura T."/>
        </authorList>
    </citation>
    <scope>NUCLEOTIDE SEQUENCE [LARGE SCALE GENOMIC DNA]</scope>
    <source>
        <strain evidence="2 3">NBRC 13459</strain>
    </source>
</reference>
<accession>A0A4D4L1B9</accession>
<feature type="compositionally biased region" description="Basic and acidic residues" evidence="1">
    <location>
        <begin position="124"/>
        <end position="138"/>
    </location>
</feature>
<sequence>MDASRVVRLASRVAGEAEHLERRAWMQPGKVGEGLRKLGRGEVFEQPDAAVAGQCAAGFGECLRGEREDALRVWQEFVTRAGRRDAGRGPEEQGAADGVLKLAQLLAERGLALPQRACGAADAARAHSGDERPQQYDL</sequence>
<gene>
    <name evidence="2" type="ORF">SVIO_024620</name>
</gene>
<name>A0A4D4L1B9_STRVO</name>
<dbReference type="AlphaFoldDB" id="A0A4D4L1B9"/>
<evidence type="ECO:0000256" key="1">
    <source>
        <dbReference type="SAM" id="MobiDB-lite"/>
    </source>
</evidence>
<protein>
    <submittedName>
        <fullName evidence="2">Uncharacterized protein</fullName>
    </submittedName>
</protein>
<evidence type="ECO:0000313" key="2">
    <source>
        <dbReference type="EMBL" id="GDY51839.1"/>
    </source>
</evidence>
<evidence type="ECO:0000313" key="3">
    <source>
        <dbReference type="Proteomes" id="UP000301309"/>
    </source>
</evidence>
<proteinExistence type="predicted"/>
<keyword evidence="3" id="KW-1185">Reference proteome</keyword>
<comment type="caution">
    <text evidence="2">The sequence shown here is derived from an EMBL/GenBank/DDBJ whole genome shotgun (WGS) entry which is preliminary data.</text>
</comment>
<organism evidence="2 3">
    <name type="scientific">Streptomyces violaceusniger</name>
    <dbReference type="NCBI Taxonomy" id="68280"/>
    <lineage>
        <taxon>Bacteria</taxon>
        <taxon>Bacillati</taxon>
        <taxon>Actinomycetota</taxon>
        <taxon>Actinomycetes</taxon>
        <taxon>Kitasatosporales</taxon>
        <taxon>Streptomycetaceae</taxon>
        <taxon>Streptomyces</taxon>
        <taxon>Streptomyces violaceusniger group</taxon>
    </lineage>
</organism>